<keyword evidence="3 6" id="KW-1133">Transmembrane helix</keyword>
<feature type="transmembrane region" description="Helical" evidence="6">
    <location>
        <begin position="213"/>
        <end position="233"/>
    </location>
</feature>
<evidence type="ECO:0000256" key="6">
    <source>
        <dbReference type="SAM" id="Phobius"/>
    </source>
</evidence>
<comment type="caution">
    <text evidence="9">The sequence shown here is derived from an EMBL/GenBank/DDBJ whole genome shotgun (WGS) entry which is preliminary data.</text>
</comment>
<protein>
    <recommendedName>
        <fullName evidence="11">NADH-Ubiquinone oxidoreductase (Complex I), chain 5 N-terminus</fullName>
    </recommendedName>
</protein>
<feature type="transmembrane region" description="Helical" evidence="6">
    <location>
        <begin position="584"/>
        <end position="606"/>
    </location>
</feature>
<feature type="transmembrane region" description="Helical" evidence="6">
    <location>
        <begin position="502"/>
        <end position="523"/>
    </location>
</feature>
<dbReference type="InterPro" id="IPR001750">
    <property type="entry name" value="ND/Mrp_TM"/>
</dbReference>
<evidence type="ECO:0000259" key="7">
    <source>
        <dbReference type="Pfam" id="PF00361"/>
    </source>
</evidence>
<feature type="transmembrane region" description="Helical" evidence="6">
    <location>
        <begin position="118"/>
        <end position="136"/>
    </location>
</feature>
<dbReference type="Proteomes" id="UP001201449">
    <property type="component" value="Unassembled WGS sequence"/>
</dbReference>
<keyword evidence="4 6" id="KW-0472">Membrane</keyword>
<sequence length="625" mass="71363">MENQLIISSFVLIPLFGFLASLLIGSGNENGFSRLAVGMVSVHLLVIVVFTIGWVLGGRNPINIPELVIYDNGSYRFLIDLYFDGITAVYLFVGAFVTFLITRYSRFYLHMEDGYKRFFNTVLFFYLAYNLTVLAGNFETLFVGWEMLGISSFLLIAFYRERYLPVRNAVKVFSIYRIGDIGIILAMWASHHLWHENINFITLLNEETVNEHIAEHSGIGLFIAVCLLLAAAAKSAQLPFSSWLPRAMEGPTPSSAIFYGSLSVHFGVFLLLRTFPYWENQLTARILIGAVGLATTLVAYPIARVQSTIKTQIAYASIAQIGLMFVEVALGWHVLALIHFAGNAFLRTYQLLVSPSVVAYMIRDQFYHFQPKEISLEDTFPKRLEYSLYILSLKEWNLDRFFNRYVFHPIKKIGRKLDFLTPRNLLLYFLPIYGLGLVLYFNQEWIPVQVRHYVPGLFSFIGMMLVFKAFSERNYPRLALMLVMANHFWIALGVSFNETFDFSQTLIYLSGVSIAGTLGYWLLDQVRKKEPDHFDLNQYYGHGSRFPKYGLFFLLTALGVMGFPISPTFIGLDLIYSHIHEDQYLLASFAAISFILGGIALIRIYARVFLGPHIKNYHQKALPSS</sequence>
<dbReference type="Pfam" id="PF00361">
    <property type="entry name" value="Proton_antipo_M"/>
    <property type="match status" value="1"/>
</dbReference>
<feature type="transmembrane region" description="Helical" evidence="6">
    <location>
        <begin position="315"/>
        <end position="338"/>
    </location>
</feature>
<evidence type="ECO:0000256" key="4">
    <source>
        <dbReference type="ARBA" id="ARBA00023136"/>
    </source>
</evidence>
<dbReference type="InterPro" id="IPR001516">
    <property type="entry name" value="Proton_antipo_N"/>
</dbReference>
<name>A0ABS9BUJ1_9BACT</name>
<feature type="transmembrane region" description="Helical" evidence="6">
    <location>
        <begin position="6"/>
        <end position="24"/>
    </location>
</feature>
<feature type="transmembrane region" description="Helical" evidence="6">
    <location>
        <begin position="36"/>
        <end position="57"/>
    </location>
</feature>
<feature type="transmembrane region" description="Helical" evidence="6">
    <location>
        <begin position="549"/>
        <end position="572"/>
    </location>
</feature>
<gene>
    <name evidence="9" type="ORF">L0U89_11640</name>
</gene>
<keyword evidence="2 5" id="KW-0812">Transmembrane</keyword>
<keyword evidence="10" id="KW-1185">Reference proteome</keyword>
<feature type="transmembrane region" description="Helical" evidence="6">
    <location>
        <begin position="425"/>
        <end position="441"/>
    </location>
</feature>
<feature type="transmembrane region" description="Helical" evidence="6">
    <location>
        <begin position="77"/>
        <end position="97"/>
    </location>
</feature>
<feature type="transmembrane region" description="Helical" evidence="6">
    <location>
        <begin position="478"/>
        <end position="496"/>
    </location>
</feature>
<feature type="transmembrane region" description="Helical" evidence="6">
    <location>
        <begin position="453"/>
        <end position="471"/>
    </location>
</feature>
<feature type="domain" description="NADH-Ubiquinone oxidoreductase (complex I) chain 5 N-terminal" evidence="8">
    <location>
        <begin position="73"/>
        <end position="119"/>
    </location>
</feature>
<evidence type="ECO:0000256" key="1">
    <source>
        <dbReference type="ARBA" id="ARBA00004127"/>
    </source>
</evidence>
<evidence type="ECO:0000313" key="9">
    <source>
        <dbReference type="EMBL" id="MCF1751723.1"/>
    </source>
</evidence>
<reference evidence="9 10" key="1">
    <citation type="submission" date="2022-01" db="EMBL/GenBank/DDBJ databases">
        <title>Mariniradius saccharolyticus sp. nov., isolated from sediment of a river.</title>
        <authorList>
            <person name="Liu H."/>
        </authorList>
    </citation>
    <scope>NUCLEOTIDE SEQUENCE [LARGE SCALE GENOMIC DNA]</scope>
    <source>
        <strain evidence="9 10">RY-2</strain>
    </source>
</reference>
<dbReference type="RefSeq" id="WP_234861681.1">
    <property type="nucleotide sequence ID" value="NZ_JAKEVZ010000008.1"/>
</dbReference>
<evidence type="ECO:0000313" key="10">
    <source>
        <dbReference type="Proteomes" id="UP001201449"/>
    </source>
</evidence>
<dbReference type="InterPro" id="IPR003945">
    <property type="entry name" value="NU5C-like"/>
</dbReference>
<evidence type="ECO:0008006" key="11">
    <source>
        <dbReference type="Google" id="ProtNLM"/>
    </source>
</evidence>
<accession>A0ABS9BUJ1</accession>
<feature type="transmembrane region" description="Helical" evidence="6">
    <location>
        <begin position="254"/>
        <end position="272"/>
    </location>
</feature>
<organism evidence="9 10">
    <name type="scientific">Mariniradius sediminis</name>
    <dbReference type="NCBI Taxonomy" id="2909237"/>
    <lineage>
        <taxon>Bacteria</taxon>
        <taxon>Pseudomonadati</taxon>
        <taxon>Bacteroidota</taxon>
        <taxon>Cytophagia</taxon>
        <taxon>Cytophagales</taxon>
        <taxon>Cyclobacteriaceae</taxon>
        <taxon>Mariniradius</taxon>
    </lineage>
</organism>
<feature type="domain" description="NADH:quinone oxidoreductase/Mrp antiporter transmembrane" evidence="7">
    <location>
        <begin position="136"/>
        <end position="357"/>
    </location>
</feature>
<comment type="subcellular location">
    <subcellularLocation>
        <location evidence="1">Endomembrane system</location>
        <topology evidence="1">Multi-pass membrane protein</topology>
    </subcellularLocation>
    <subcellularLocation>
        <location evidence="5">Membrane</location>
        <topology evidence="5">Multi-pass membrane protein</topology>
    </subcellularLocation>
</comment>
<dbReference type="PRINTS" id="PR01434">
    <property type="entry name" value="NADHDHGNASE5"/>
</dbReference>
<proteinExistence type="predicted"/>
<evidence type="ECO:0000259" key="8">
    <source>
        <dbReference type="Pfam" id="PF00662"/>
    </source>
</evidence>
<dbReference type="PANTHER" id="PTHR42829:SF2">
    <property type="entry name" value="NADH-UBIQUINONE OXIDOREDUCTASE CHAIN 5"/>
    <property type="match status" value="1"/>
</dbReference>
<feature type="transmembrane region" description="Helical" evidence="6">
    <location>
        <begin position="284"/>
        <end position="303"/>
    </location>
</feature>
<dbReference type="PANTHER" id="PTHR42829">
    <property type="entry name" value="NADH-UBIQUINONE OXIDOREDUCTASE CHAIN 5"/>
    <property type="match status" value="1"/>
</dbReference>
<evidence type="ECO:0000256" key="5">
    <source>
        <dbReference type="RuleBase" id="RU000320"/>
    </source>
</evidence>
<evidence type="ECO:0000256" key="2">
    <source>
        <dbReference type="ARBA" id="ARBA00022692"/>
    </source>
</evidence>
<dbReference type="EMBL" id="JAKEVZ010000008">
    <property type="protein sequence ID" value="MCF1751723.1"/>
    <property type="molecule type" value="Genomic_DNA"/>
</dbReference>
<evidence type="ECO:0000256" key="3">
    <source>
        <dbReference type="ARBA" id="ARBA00022989"/>
    </source>
</evidence>
<dbReference type="Pfam" id="PF00662">
    <property type="entry name" value="Proton_antipo_N"/>
    <property type="match status" value="1"/>
</dbReference>
<feature type="transmembrane region" description="Helical" evidence="6">
    <location>
        <begin position="142"/>
        <end position="160"/>
    </location>
</feature>